<keyword evidence="1" id="KW-0812">Transmembrane</keyword>
<accession>A0A3P9GYH5</accession>
<name>A0A3P9GYH5_ORYLA</name>
<reference evidence="2" key="4">
    <citation type="submission" date="2025-09" db="UniProtKB">
        <authorList>
            <consortium name="Ensembl"/>
        </authorList>
    </citation>
    <scope>IDENTIFICATION</scope>
    <source>
        <strain evidence="2">HSOK</strain>
    </source>
</reference>
<reference key="1">
    <citation type="journal article" date="2007" name="Nature">
        <title>The medaka draft genome and insights into vertebrate genome evolution.</title>
        <authorList>
            <person name="Kasahara M."/>
            <person name="Naruse K."/>
            <person name="Sasaki S."/>
            <person name="Nakatani Y."/>
            <person name="Qu W."/>
            <person name="Ahsan B."/>
            <person name="Yamada T."/>
            <person name="Nagayasu Y."/>
            <person name="Doi K."/>
            <person name="Kasai Y."/>
            <person name="Jindo T."/>
            <person name="Kobayashi D."/>
            <person name="Shimada A."/>
            <person name="Toyoda A."/>
            <person name="Kuroki Y."/>
            <person name="Fujiyama A."/>
            <person name="Sasaki T."/>
            <person name="Shimizu A."/>
            <person name="Asakawa S."/>
            <person name="Shimizu N."/>
            <person name="Hashimoto S."/>
            <person name="Yang J."/>
            <person name="Lee Y."/>
            <person name="Matsushima K."/>
            <person name="Sugano S."/>
            <person name="Sakaizumi M."/>
            <person name="Narita T."/>
            <person name="Ohishi K."/>
            <person name="Haga S."/>
            <person name="Ohta F."/>
            <person name="Nomoto H."/>
            <person name="Nogata K."/>
            <person name="Morishita T."/>
            <person name="Endo T."/>
            <person name="Shin-I T."/>
            <person name="Takeda H."/>
            <person name="Morishita S."/>
            <person name="Kohara Y."/>
        </authorList>
    </citation>
    <scope>NUCLEOTIDE SEQUENCE [LARGE SCALE GENOMIC DNA]</scope>
    <source>
        <strain>Hd-rR</strain>
    </source>
</reference>
<keyword evidence="1" id="KW-0472">Membrane</keyword>
<evidence type="ECO:0000313" key="2">
    <source>
        <dbReference type="Ensembl" id="ENSORLP00015000629.1"/>
    </source>
</evidence>
<keyword evidence="1" id="KW-1133">Transmembrane helix</keyword>
<protein>
    <submittedName>
        <fullName evidence="2">Uncharacterized protein</fullName>
    </submittedName>
</protein>
<dbReference type="AlphaFoldDB" id="A0A3P9GYH5"/>
<reference evidence="2 3" key="2">
    <citation type="submission" date="2017-04" db="EMBL/GenBank/DDBJ databases">
        <title>CpG methylation of centromeres and impact of large insertions on vertebrate speciation.</title>
        <authorList>
            <person name="Ichikawa K."/>
            <person name="Yoshimura J."/>
            <person name="Morishita S."/>
        </authorList>
    </citation>
    <scope>NUCLEOTIDE SEQUENCE</scope>
    <source>
        <strain evidence="2 3">HSOK</strain>
    </source>
</reference>
<evidence type="ECO:0000256" key="1">
    <source>
        <dbReference type="SAM" id="Phobius"/>
    </source>
</evidence>
<reference evidence="2" key="3">
    <citation type="submission" date="2025-08" db="UniProtKB">
        <authorList>
            <consortium name="Ensembl"/>
        </authorList>
    </citation>
    <scope>IDENTIFICATION</scope>
    <source>
        <strain evidence="2">HSOK</strain>
    </source>
</reference>
<organism evidence="2 3">
    <name type="scientific">Oryzias latipes</name>
    <name type="common">Japanese rice fish</name>
    <name type="synonym">Japanese killifish</name>
    <dbReference type="NCBI Taxonomy" id="8090"/>
    <lineage>
        <taxon>Eukaryota</taxon>
        <taxon>Metazoa</taxon>
        <taxon>Chordata</taxon>
        <taxon>Craniata</taxon>
        <taxon>Vertebrata</taxon>
        <taxon>Euteleostomi</taxon>
        <taxon>Actinopterygii</taxon>
        <taxon>Neopterygii</taxon>
        <taxon>Teleostei</taxon>
        <taxon>Neoteleostei</taxon>
        <taxon>Acanthomorphata</taxon>
        <taxon>Ovalentaria</taxon>
        <taxon>Atherinomorphae</taxon>
        <taxon>Beloniformes</taxon>
        <taxon>Adrianichthyidae</taxon>
        <taxon>Oryziinae</taxon>
        <taxon>Oryzias</taxon>
    </lineage>
</organism>
<sequence length="133" mass="14849">VTDRFVGQSDFSCVQIGHCVLPGPLTWQMDNITKANLVLQVGADGLISMKAKKFDETTVDGSNEKSFTLEIQGTLVQRMKNIKFKIIDTVISLIIPLASQMLPCLDFIFLFKVKSLIVIQLPVCILVRMYPLC</sequence>
<proteinExistence type="predicted"/>
<evidence type="ECO:0000313" key="3">
    <source>
        <dbReference type="Proteomes" id="UP000265200"/>
    </source>
</evidence>
<feature type="transmembrane region" description="Helical" evidence="1">
    <location>
        <begin position="84"/>
        <end position="102"/>
    </location>
</feature>
<dbReference type="Ensembl" id="ENSORLT00015014017.1">
    <property type="protein sequence ID" value="ENSORLP00015000629.1"/>
    <property type="gene ID" value="ENSORLG00015001225.1"/>
</dbReference>
<dbReference type="Proteomes" id="UP000265200">
    <property type="component" value="Chromosome 4"/>
</dbReference>